<evidence type="ECO:0000259" key="2">
    <source>
        <dbReference type="Pfam" id="PF00465"/>
    </source>
</evidence>
<feature type="domain" description="Alcohol dehydrogenase iron-type/glycerol dehydrogenase GldA" evidence="2">
    <location>
        <begin position="9"/>
        <end position="177"/>
    </location>
</feature>
<sequence>MLTFDHLVPTSVAFGRGRLAELGEITSAHGRQALLVCGRTAMRRHGVLDRALHSLTSAGVSVVLFDGVSPNPLAAEVDAAARLARREKCEVVVGLGGGSALDAAKAAAVTVPHTSVRPLIGSVLPRTPGSLPVVAVPTTAGSGSEVTKGAIITDEAVSFRSGVRGDDLFPVSAIVDPDLLVSAPTAVVADSGFDALAHAVESYVARRANPISDRFAEAAVELITEHLPRAVAGDTGPEVREGLALASLLGGCNVATASTCLPHRLQQGMGAVPRVDISHGRGLACVYPAWMERAYSHAPERFDRLARFVAADSVPDAVGELTRRIGISSRLTDHGFRKSDLDSLVSGVSGNLANDPIDRPDATLVEELYAASL</sequence>
<comment type="caution">
    <text evidence="4">The sequence shown here is derived from an EMBL/GenBank/DDBJ whole genome shotgun (WGS) entry which is preliminary data.</text>
</comment>
<evidence type="ECO:0000313" key="4">
    <source>
        <dbReference type="EMBL" id="MCP2330163.1"/>
    </source>
</evidence>
<name>A0ABT1JDD4_ACTCY</name>
<reference evidence="4 5" key="1">
    <citation type="submission" date="2022-06" db="EMBL/GenBank/DDBJ databases">
        <title>Genomic Encyclopedia of Type Strains, Phase I: the one thousand microbial genomes (KMG-I) project.</title>
        <authorList>
            <person name="Kyrpides N."/>
        </authorList>
    </citation>
    <scope>NUCLEOTIDE SEQUENCE [LARGE SCALE GENOMIC DNA]</scope>
    <source>
        <strain evidence="4 5">DSM 43889</strain>
    </source>
</reference>
<dbReference type="InterPro" id="IPR056798">
    <property type="entry name" value="ADH_Fe_C"/>
</dbReference>
<evidence type="ECO:0000313" key="5">
    <source>
        <dbReference type="Proteomes" id="UP000791080"/>
    </source>
</evidence>
<dbReference type="PROSITE" id="PS00913">
    <property type="entry name" value="ADH_IRON_1"/>
    <property type="match status" value="1"/>
</dbReference>
<proteinExistence type="predicted"/>
<organism evidence="4 5">
    <name type="scientific">Actinoalloteichus caeruleus DSM 43889</name>
    <dbReference type="NCBI Taxonomy" id="1120930"/>
    <lineage>
        <taxon>Bacteria</taxon>
        <taxon>Bacillati</taxon>
        <taxon>Actinomycetota</taxon>
        <taxon>Actinomycetes</taxon>
        <taxon>Pseudonocardiales</taxon>
        <taxon>Pseudonocardiaceae</taxon>
        <taxon>Actinoalloteichus</taxon>
        <taxon>Actinoalloteichus cyanogriseus</taxon>
    </lineage>
</organism>
<dbReference type="RefSeq" id="WP_026420647.1">
    <property type="nucleotide sequence ID" value="NZ_AUBJ02000001.1"/>
</dbReference>
<dbReference type="Pfam" id="PF00465">
    <property type="entry name" value="Fe-ADH"/>
    <property type="match status" value="1"/>
</dbReference>
<accession>A0ABT1JDD4</accession>
<protein>
    <submittedName>
        <fullName evidence="4">Alcohol dehydrogenase</fullName>
    </submittedName>
</protein>
<dbReference type="InterPro" id="IPR039697">
    <property type="entry name" value="Alcohol_dehydrogenase_Fe"/>
</dbReference>
<dbReference type="Gene3D" id="3.40.50.1970">
    <property type="match status" value="1"/>
</dbReference>
<evidence type="ECO:0000256" key="1">
    <source>
        <dbReference type="ARBA" id="ARBA00023002"/>
    </source>
</evidence>
<evidence type="ECO:0000259" key="3">
    <source>
        <dbReference type="Pfam" id="PF25137"/>
    </source>
</evidence>
<feature type="domain" description="Fe-containing alcohol dehydrogenase-like C-terminal" evidence="3">
    <location>
        <begin position="189"/>
        <end position="349"/>
    </location>
</feature>
<dbReference type="InterPro" id="IPR001670">
    <property type="entry name" value="ADH_Fe/GldA"/>
</dbReference>
<dbReference type="Gene3D" id="1.20.1090.10">
    <property type="entry name" value="Dehydroquinate synthase-like - alpha domain"/>
    <property type="match status" value="1"/>
</dbReference>
<keyword evidence="5" id="KW-1185">Reference proteome</keyword>
<keyword evidence="1" id="KW-0560">Oxidoreductase</keyword>
<dbReference type="Pfam" id="PF25137">
    <property type="entry name" value="ADH_Fe_C"/>
    <property type="match status" value="1"/>
</dbReference>
<gene>
    <name evidence="4" type="ORF">G443_000433</name>
</gene>
<dbReference type="EMBL" id="AUBJ02000001">
    <property type="protein sequence ID" value="MCP2330163.1"/>
    <property type="molecule type" value="Genomic_DNA"/>
</dbReference>
<dbReference type="PANTHER" id="PTHR11496">
    <property type="entry name" value="ALCOHOL DEHYDROGENASE"/>
    <property type="match status" value="1"/>
</dbReference>
<dbReference type="PANTHER" id="PTHR11496:SF104">
    <property type="entry name" value="3-DEOXY-ALPHA-D-MANNO-OCTULOSONATE 8-OXIDASE"/>
    <property type="match status" value="1"/>
</dbReference>
<dbReference type="InterPro" id="IPR018211">
    <property type="entry name" value="ADH_Fe_CS"/>
</dbReference>
<dbReference type="Proteomes" id="UP000791080">
    <property type="component" value="Unassembled WGS sequence"/>
</dbReference>
<dbReference type="SUPFAM" id="SSF56796">
    <property type="entry name" value="Dehydroquinate synthase-like"/>
    <property type="match status" value="1"/>
</dbReference>